<protein>
    <submittedName>
        <fullName evidence="2">Uncharacterized protein</fullName>
    </submittedName>
</protein>
<evidence type="ECO:0000313" key="2">
    <source>
        <dbReference type="EMBL" id="PSU34616.1"/>
    </source>
</evidence>
<evidence type="ECO:0000313" key="3">
    <source>
        <dbReference type="Proteomes" id="UP000241222"/>
    </source>
</evidence>
<feature type="transmembrane region" description="Helical" evidence="1">
    <location>
        <begin position="49"/>
        <end position="67"/>
    </location>
</feature>
<keyword evidence="1" id="KW-0812">Transmembrane</keyword>
<keyword evidence="3" id="KW-1185">Reference proteome</keyword>
<feature type="transmembrane region" description="Helical" evidence="1">
    <location>
        <begin position="12"/>
        <end position="37"/>
    </location>
</feature>
<keyword evidence="1" id="KW-0472">Membrane</keyword>
<evidence type="ECO:0000256" key="1">
    <source>
        <dbReference type="SAM" id="Phobius"/>
    </source>
</evidence>
<dbReference type="Proteomes" id="UP000241222">
    <property type="component" value="Unassembled WGS sequence"/>
</dbReference>
<gene>
    <name evidence="2" type="ORF">C9I99_05830</name>
</gene>
<dbReference type="RefSeq" id="WP_107347932.1">
    <property type="nucleotide sequence ID" value="NZ_PYMH01000002.1"/>
</dbReference>
<comment type="caution">
    <text evidence="2">The sequence shown here is derived from an EMBL/GenBank/DDBJ whole genome shotgun (WGS) entry which is preliminary data.</text>
</comment>
<dbReference type="EMBL" id="PYMH01000002">
    <property type="protein sequence ID" value="PSU34616.1"/>
    <property type="molecule type" value="Genomic_DNA"/>
</dbReference>
<accession>A0A2T3J0L8</accession>
<sequence length="208" mass="23742">MNIVSKSTKQKIVVTLIIVAFLMPVILYACNFGVGIWRTQEEWAKMGSALGGIYAPILSLLTLIVIVRQLNLQWQMNKFQHDQWYIDKCMSQGHKALVNLKCILSAEIKGQDGVTCQELFEKIHERGKKHEIDVFLQCNLQLQSATTFFFSNLEGLRSSNEPIYKTSYMDLVTEGSSVLGYVQMQMLEEQIMFKVNGRPLSHYPKASK</sequence>
<name>A0A2T3J0L8_9GAMM</name>
<proteinExistence type="predicted"/>
<dbReference type="PROSITE" id="PS51257">
    <property type="entry name" value="PROKAR_LIPOPROTEIN"/>
    <property type="match status" value="1"/>
</dbReference>
<dbReference type="OrthoDB" id="346283at2"/>
<reference evidence="2 3" key="1">
    <citation type="submission" date="2018-03" db="EMBL/GenBank/DDBJ databases">
        <title>Whole genome sequencing of Histamine producing bacteria.</title>
        <authorList>
            <person name="Butler K."/>
        </authorList>
    </citation>
    <scope>NUCLEOTIDE SEQUENCE [LARGE SCALE GENOMIC DNA]</scope>
    <source>
        <strain evidence="2 3">JCM 13586</strain>
    </source>
</reference>
<organism evidence="2 3">
    <name type="scientific">Photobacterium lutimaris</name>
    <dbReference type="NCBI Taxonomy" id="388278"/>
    <lineage>
        <taxon>Bacteria</taxon>
        <taxon>Pseudomonadati</taxon>
        <taxon>Pseudomonadota</taxon>
        <taxon>Gammaproteobacteria</taxon>
        <taxon>Vibrionales</taxon>
        <taxon>Vibrionaceae</taxon>
        <taxon>Photobacterium</taxon>
    </lineage>
</organism>
<keyword evidence="1" id="KW-1133">Transmembrane helix</keyword>
<dbReference type="AlphaFoldDB" id="A0A2T3J0L8"/>